<evidence type="ECO:0000256" key="3">
    <source>
        <dbReference type="ARBA" id="ARBA00004818"/>
    </source>
</evidence>
<dbReference type="EC" id="3.1.3.18" evidence="5 10"/>
<comment type="caution">
    <text evidence="11">The sequence shown here is derived from an EMBL/GenBank/DDBJ whole genome shotgun (WGS) entry which is preliminary data.</text>
</comment>
<keyword evidence="8 10" id="KW-0460">Magnesium</keyword>
<evidence type="ECO:0000256" key="6">
    <source>
        <dbReference type="ARBA" id="ARBA00022723"/>
    </source>
</evidence>
<dbReference type="InterPro" id="IPR023214">
    <property type="entry name" value="HAD_sf"/>
</dbReference>
<dbReference type="RefSeq" id="WP_251589441.1">
    <property type="nucleotide sequence ID" value="NZ_JAMLJI010000001.1"/>
</dbReference>
<dbReference type="InterPro" id="IPR006439">
    <property type="entry name" value="HAD-SF_hydro_IA"/>
</dbReference>
<dbReference type="EMBL" id="JARWAO010000003">
    <property type="protein sequence ID" value="MDR5895652.1"/>
    <property type="molecule type" value="Genomic_DNA"/>
</dbReference>
<dbReference type="InterPro" id="IPR037512">
    <property type="entry name" value="PGPase_prok"/>
</dbReference>
<dbReference type="NCBIfam" id="TIGR01449">
    <property type="entry name" value="PGP_bact"/>
    <property type="match status" value="1"/>
</dbReference>
<dbReference type="InterPro" id="IPR050155">
    <property type="entry name" value="HAD-like_hydrolase_sf"/>
</dbReference>
<dbReference type="SFLD" id="SFLDS00003">
    <property type="entry name" value="Haloacid_Dehalogenase"/>
    <property type="match status" value="1"/>
</dbReference>
<organism evidence="11 12">
    <name type="scientific">Larsenimonas suaedae</name>
    <dbReference type="NCBI Taxonomy" id="1851019"/>
    <lineage>
        <taxon>Bacteria</taxon>
        <taxon>Pseudomonadati</taxon>
        <taxon>Pseudomonadota</taxon>
        <taxon>Gammaproteobacteria</taxon>
        <taxon>Oceanospirillales</taxon>
        <taxon>Halomonadaceae</taxon>
        <taxon>Larsenimonas</taxon>
    </lineage>
</organism>
<reference evidence="11 12" key="1">
    <citation type="submission" date="2023-04" db="EMBL/GenBank/DDBJ databases">
        <title>A long-awaited taxogenomic arrangement of the family Halomonadaceae.</title>
        <authorList>
            <person name="De La Haba R."/>
            <person name="Chuvochina M."/>
            <person name="Wittouck S."/>
            <person name="Arahal D.R."/>
            <person name="Sanchez-Porro C."/>
            <person name="Hugenholtz P."/>
            <person name="Ventosa A."/>
        </authorList>
    </citation>
    <scope>NUCLEOTIDE SEQUENCE [LARGE SCALE GENOMIC DNA]</scope>
    <source>
        <strain evidence="11 12">DSM 22428</strain>
    </source>
</reference>
<comment type="pathway">
    <text evidence="3 10">Organic acid metabolism; glycolate biosynthesis; glycolate from 2-phosphoglycolate: step 1/1.</text>
</comment>
<evidence type="ECO:0000256" key="9">
    <source>
        <dbReference type="ARBA" id="ARBA00023277"/>
    </source>
</evidence>
<keyword evidence="9 10" id="KW-0119">Carbohydrate metabolism</keyword>
<comment type="cofactor">
    <cofactor evidence="2 10">
        <name>Mg(2+)</name>
        <dbReference type="ChEBI" id="CHEBI:18420"/>
    </cofactor>
</comment>
<evidence type="ECO:0000313" key="11">
    <source>
        <dbReference type="EMBL" id="MDR5895652.1"/>
    </source>
</evidence>
<evidence type="ECO:0000256" key="4">
    <source>
        <dbReference type="ARBA" id="ARBA00006171"/>
    </source>
</evidence>
<dbReference type="GO" id="GO:0008967">
    <property type="term" value="F:phosphoglycolate phosphatase activity"/>
    <property type="evidence" value="ECO:0007669"/>
    <property type="project" value="UniProtKB-EC"/>
</dbReference>
<dbReference type="SFLD" id="SFLDG01129">
    <property type="entry name" value="C1.5:_HAD__Beta-PGM__Phosphata"/>
    <property type="match status" value="1"/>
</dbReference>
<dbReference type="Gene3D" id="3.40.50.1000">
    <property type="entry name" value="HAD superfamily/HAD-like"/>
    <property type="match status" value="1"/>
</dbReference>
<evidence type="ECO:0000256" key="10">
    <source>
        <dbReference type="HAMAP-Rule" id="MF_00495"/>
    </source>
</evidence>
<evidence type="ECO:0000256" key="1">
    <source>
        <dbReference type="ARBA" id="ARBA00000830"/>
    </source>
</evidence>
<proteinExistence type="inferred from homology"/>
<keyword evidence="7 10" id="KW-0378">Hydrolase</keyword>
<dbReference type="CDD" id="cd16417">
    <property type="entry name" value="HAD_PGPase"/>
    <property type="match status" value="1"/>
</dbReference>
<dbReference type="Proteomes" id="UP001269375">
    <property type="component" value="Unassembled WGS sequence"/>
</dbReference>
<dbReference type="SUPFAM" id="SSF56784">
    <property type="entry name" value="HAD-like"/>
    <property type="match status" value="1"/>
</dbReference>
<dbReference type="PANTHER" id="PTHR43434">
    <property type="entry name" value="PHOSPHOGLYCOLATE PHOSPHATASE"/>
    <property type="match status" value="1"/>
</dbReference>
<evidence type="ECO:0000256" key="8">
    <source>
        <dbReference type="ARBA" id="ARBA00022842"/>
    </source>
</evidence>
<accession>A0ABU1GVR6</accession>
<evidence type="ECO:0000313" key="12">
    <source>
        <dbReference type="Proteomes" id="UP001269375"/>
    </source>
</evidence>
<feature type="binding site" evidence="10">
    <location>
        <position position="181"/>
    </location>
    <ligand>
        <name>Mg(2+)</name>
        <dbReference type="ChEBI" id="CHEBI:18420"/>
    </ligand>
</feature>
<feature type="active site" description="Nucleophile" evidence="10">
    <location>
        <position position="14"/>
    </location>
</feature>
<dbReference type="PANTHER" id="PTHR43434:SF1">
    <property type="entry name" value="PHOSPHOGLYCOLATE PHOSPHATASE"/>
    <property type="match status" value="1"/>
</dbReference>
<comment type="similarity">
    <text evidence="4 10">Belongs to the HAD-like hydrolase superfamily. CbbY/CbbZ/Gph/YieH family.</text>
</comment>
<gene>
    <name evidence="11" type="ORF">QC825_06150</name>
</gene>
<dbReference type="InterPro" id="IPR041492">
    <property type="entry name" value="HAD_2"/>
</dbReference>
<keyword evidence="12" id="KW-1185">Reference proteome</keyword>
<evidence type="ECO:0000256" key="7">
    <source>
        <dbReference type="ARBA" id="ARBA00022801"/>
    </source>
</evidence>
<dbReference type="HAMAP" id="MF_00495">
    <property type="entry name" value="GPH_hydrolase_bact"/>
    <property type="match status" value="1"/>
</dbReference>
<protein>
    <recommendedName>
        <fullName evidence="5 10">Phosphoglycolate phosphatase</fullName>
        <shortName evidence="10">PGP</shortName>
        <shortName evidence="10">PGPase</shortName>
        <ecNumber evidence="5 10">3.1.3.18</ecNumber>
    </recommendedName>
</protein>
<evidence type="ECO:0000256" key="5">
    <source>
        <dbReference type="ARBA" id="ARBA00013078"/>
    </source>
</evidence>
<dbReference type="NCBIfam" id="TIGR01509">
    <property type="entry name" value="HAD-SF-IA-v3"/>
    <property type="match status" value="1"/>
</dbReference>
<comment type="catalytic activity">
    <reaction evidence="1 10">
        <text>2-phosphoglycolate + H2O = glycolate + phosphate</text>
        <dbReference type="Rhea" id="RHEA:14369"/>
        <dbReference type="ChEBI" id="CHEBI:15377"/>
        <dbReference type="ChEBI" id="CHEBI:29805"/>
        <dbReference type="ChEBI" id="CHEBI:43474"/>
        <dbReference type="ChEBI" id="CHEBI:58033"/>
        <dbReference type="EC" id="3.1.3.18"/>
    </reaction>
</comment>
<dbReference type="PRINTS" id="PR00413">
    <property type="entry name" value="HADHALOGNASE"/>
</dbReference>
<feature type="binding site" evidence="10">
    <location>
        <position position="14"/>
    </location>
    <ligand>
        <name>Mg(2+)</name>
        <dbReference type="ChEBI" id="CHEBI:18420"/>
    </ligand>
</feature>
<dbReference type="Pfam" id="PF13419">
    <property type="entry name" value="HAD_2"/>
    <property type="match status" value="1"/>
</dbReference>
<sequence>MHHLLDSIDLILFDLDGTLVDSAPDLGGALAEAMSERGYPAPKLEAVRDWVGNGSYVLVERALNAARDQGLISPFNEATVDSVHQRFLHHYGQRLCRNTDVYPGVRESLAAFKQSGRRLAVVTNKPALFITPILEGLQLGGLFDLLVGGDTLAVKKPDPGPLEYAMDVFSVPPERTLMVGDSINDIRAAQAAGCQSVALTYGYNHGQPIDEAGATLVIESLAQLV</sequence>
<dbReference type="SFLD" id="SFLDG01135">
    <property type="entry name" value="C1.5.6:_HAD__Beta-PGM__Phospha"/>
    <property type="match status" value="1"/>
</dbReference>
<comment type="function">
    <text evidence="10">Specifically catalyzes the dephosphorylation of 2-phosphoglycolate. Is involved in the dissimilation of the intracellular 2-phosphoglycolate formed during the DNA repair of 3'-phosphoglycolate ends, a major class of DNA lesions induced by oxidative stress.</text>
</comment>
<evidence type="ECO:0000256" key="2">
    <source>
        <dbReference type="ARBA" id="ARBA00001946"/>
    </source>
</evidence>
<dbReference type="NCBIfam" id="TIGR01549">
    <property type="entry name" value="HAD-SF-IA-v1"/>
    <property type="match status" value="1"/>
</dbReference>
<dbReference type="InterPro" id="IPR023198">
    <property type="entry name" value="PGP-like_dom2"/>
</dbReference>
<keyword evidence="6 10" id="KW-0479">Metal-binding</keyword>
<dbReference type="NCBIfam" id="NF009695">
    <property type="entry name" value="PRK13222.1-2"/>
    <property type="match status" value="1"/>
</dbReference>
<dbReference type="Gene3D" id="1.10.150.240">
    <property type="entry name" value="Putative phosphatase, domain 2"/>
    <property type="match status" value="1"/>
</dbReference>
<name>A0ABU1GVR6_9GAMM</name>
<feature type="binding site" evidence="10">
    <location>
        <position position="16"/>
    </location>
    <ligand>
        <name>Mg(2+)</name>
        <dbReference type="ChEBI" id="CHEBI:18420"/>
    </ligand>
</feature>
<dbReference type="InterPro" id="IPR036412">
    <property type="entry name" value="HAD-like_sf"/>
</dbReference>